<reference evidence="4" key="2">
    <citation type="submission" date="2017-05" db="UniProtKB">
        <authorList>
            <consortium name="EnsemblMetazoa"/>
        </authorList>
    </citation>
    <scope>IDENTIFICATION</scope>
</reference>
<feature type="transmembrane region" description="Helical" evidence="3">
    <location>
        <begin position="12"/>
        <end position="33"/>
    </location>
</feature>
<dbReference type="PRINTS" id="PR00080">
    <property type="entry name" value="SDRFAMILY"/>
</dbReference>
<evidence type="ECO:0000256" key="1">
    <source>
        <dbReference type="ARBA" id="ARBA00023002"/>
    </source>
</evidence>
<comment type="similarity">
    <text evidence="2">Belongs to the short-chain dehydrogenases/reductases (SDR) family.</text>
</comment>
<protein>
    <submittedName>
        <fullName evidence="4">Uncharacterized protein</fullName>
    </submittedName>
</protein>
<dbReference type="SUPFAM" id="SSF51735">
    <property type="entry name" value="NAD(P)-binding Rossmann-fold domains"/>
    <property type="match status" value="1"/>
</dbReference>
<dbReference type="GO" id="GO:0016491">
    <property type="term" value="F:oxidoreductase activity"/>
    <property type="evidence" value="ECO:0007669"/>
    <property type="project" value="UniProtKB-KW"/>
</dbReference>
<dbReference type="Proteomes" id="UP000007879">
    <property type="component" value="Unassembled WGS sequence"/>
</dbReference>
<organism evidence="4">
    <name type="scientific">Amphimedon queenslandica</name>
    <name type="common">Sponge</name>
    <dbReference type="NCBI Taxonomy" id="400682"/>
    <lineage>
        <taxon>Eukaryota</taxon>
        <taxon>Metazoa</taxon>
        <taxon>Porifera</taxon>
        <taxon>Demospongiae</taxon>
        <taxon>Heteroscleromorpha</taxon>
        <taxon>Haplosclerida</taxon>
        <taxon>Niphatidae</taxon>
        <taxon>Amphimedon</taxon>
    </lineage>
</organism>
<evidence type="ECO:0000256" key="2">
    <source>
        <dbReference type="RuleBase" id="RU000363"/>
    </source>
</evidence>
<evidence type="ECO:0000313" key="4">
    <source>
        <dbReference type="EnsemblMetazoa" id="Aqu2.1.36446_001"/>
    </source>
</evidence>
<dbReference type="STRING" id="400682.A0A1X7V8W3"/>
<evidence type="ECO:0000256" key="3">
    <source>
        <dbReference type="SAM" id="Phobius"/>
    </source>
</evidence>
<evidence type="ECO:0000313" key="5">
    <source>
        <dbReference type="Proteomes" id="UP000007879"/>
    </source>
</evidence>
<dbReference type="OrthoDB" id="191139at2759"/>
<dbReference type="InterPro" id="IPR002347">
    <property type="entry name" value="SDR_fam"/>
</dbReference>
<dbReference type="InParanoid" id="A0A1X7V8W3"/>
<dbReference type="PRINTS" id="PR00081">
    <property type="entry name" value="GDHRDH"/>
</dbReference>
<dbReference type="InterPro" id="IPR036291">
    <property type="entry name" value="NAD(P)-bd_dom_sf"/>
</dbReference>
<keyword evidence="3" id="KW-0812">Transmembrane</keyword>
<sequence length="326" mass="36098">MEFFNFGCCNVTTLMICSGVAVLGLAAFRYFAIIGRSCNSKRRLDGKVAIVTGANTGIGKETALDLARRGARVILACRDEKKGKAAVSYVKEGSGSENVVIKKLDLASLASIRTFSSEILDEEDRIDILINNAGVMFTPYCLTEDGFEMQFGTNHLGHFLLTNLLLDKIKESAPSRIVTVSSLGHVMGSLDFDDMMWSKHYQAQKSYFRSKLANVMFSRELGKRLEGTGVTTYSVHPGGINTELGRYFFAGWKIIFKPLYISTMWLLAKTPTQGAQTTLHCAVSEEAEGITGKYWSNCSIAKPNKLALIDEDCKKLWEYSEQQVNL</sequence>
<dbReference type="EnsemblMetazoa" id="XM_019994580.1">
    <property type="protein sequence ID" value="XP_019850139.1"/>
    <property type="gene ID" value="LOC100640577"/>
</dbReference>
<keyword evidence="3" id="KW-0472">Membrane</keyword>
<dbReference type="eggNOG" id="KOG1208">
    <property type="taxonomic scope" value="Eukaryota"/>
</dbReference>
<dbReference type="EnsemblMetazoa" id="Aqu2.1.36446_001">
    <property type="protein sequence ID" value="Aqu2.1.36446_001"/>
    <property type="gene ID" value="Aqu2.1.36446"/>
</dbReference>
<dbReference type="AlphaFoldDB" id="A0A1X7V8W3"/>
<keyword evidence="1" id="KW-0560">Oxidoreductase</keyword>
<keyword evidence="3" id="KW-1133">Transmembrane helix</keyword>
<dbReference type="Gene3D" id="3.40.50.720">
    <property type="entry name" value="NAD(P)-binding Rossmann-like Domain"/>
    <property type="match status" value="1"/>
</dbReference>
<dbReference type="Pfam" id="PF00106">
    <property type="entry name" value="adh_short"/>
    <property type="match status" value="1"/>
</dbReference>
<gene>
    <name evidence="4" type="primary">100640577</name>
</gene>
<dbReference type="PANTHER" id="PTHR43157:SF31">
    <property type="entry name" value="PHOSPHATIDYLINOSITOL-GLYCAN BIOSYNTHESIS CLASS F PROTEIN"/>
    <property type="match status" value="1"/>
</dbReference>
<proteinExistence type="inferred from homology"/>
<dbReference type="PANTHER" id="PTHR43157">
    <property type="entry name" value="PHOSPHATIDYLINOSITOL-GLYCAN BIOSYNTHESIS CLASS F PROTEIN-RELATED"/>
    <property type="match status" value="1"/>
</dbReference>
<name>A0A1X7V8W3_AMPQE</name>
<accession>A0A1X7V8W3</accession>
<dbReference type="NCBIfam" id="NF004846">
    <property type="entry name" value="PRK06197.1"/>
    <property type="match status" value="1"/>
</dbReference>
<reference evidence="5" key="1">
    <citation type="journal article" date="2010" name="Nature">
        <title>The Amphimedon queenslandica genome and the evolution of animal complexity.</title>
        <authorList>
            <person name="Srivastava M."/>
            <person name="Simakov O."/>
            <person name="Chapman J."/>
            <person name="Fahey B."/>
            <person name="Gauthier M.E."/>
            <person name="Mitros T."/>
            <person name="Richards G.S."/>
            <person name="Conaco C."/>
            <person name="Dacre M."/>
            <person name="Hellsten U."/>
            <person name="Larroux C."/>
            <person name="Putnam N.H."/>
            <person name="Stanke M."/>
            <person name="Adamska M."/>
            <person name="Darling A."/>
            <person name="Degnan S.M."/>
            <person name="Oakley T.H."/>
            <person name="Plachetzki D.C."/>
            <person name="Zhai Y."/>
            <person name="Adamski M."/>
            <person name="Calcino A."/>
            <person name="Cummins S.F."/>
            <person name="Goodstein D.M."/>
            <person name="Harris C."/>
            <person name="Jackson D.J."/>
            <person name="Leys S.P."/>
            <person name="Shu S."/>
            <person name="Woodcroft B.J."/>
            <person name="Vervoort M."/>
            <person name="Kosik K.S."/>
            <person name="Manning G."/>
            <person name="Degnan B.M."/>
            <person name="Rokhsar D.S."/>
        </authorList>
    </citation>
    <scope>NUCLEOTIDE SEQUENCE [LARGE SCALE GENOMIC DNA]</scope>
</reference>
<keyword evidence="5" id="KW-1185">Reference proteome</keyword>